<dbReference type="EMBL" id="MIGC01006461">
    <property type="protein sequence ID" value="PHJ16207.1"/>
    <property type="molecule type" value="Genomic_DNA"/>
</dbReference>
<accession>A0A2C6KF84</accession>
<organism evidence="2 3">
    <name type="scientific">Cystoisospora suis</name>
    <dbReference type="NCBI Taxonomy" id="483139"/>
    <lineage>
        <taxon>Eukaryota</taxon>
        <taxon>Sar</taxon>
        <taxon>Alveolata</taxon>
        <taxon>Apicomplexa</taxon>
        <taxon>Conoidasida</taxon>
        <taxon>Coccidia</taxon>
        <taxon>Eucoccidiorida</taxon>
        <taxon>Eimeriorina</taxon>
        <taxon>Sarcocystidae</taxon>
        <taxon>Cystoisospora</taxon>
    </lineage>
</organism>
<evidence type="ECO:0000256" key="1">
    <source>
        <dbReference type="SAM" id="MobiDB-lite"/>
    </source>
</evidence>
<feature type="compositionally biased region" description="Low complexity" evidence="1">
    <location>
        <begin position="84"/>
        <end position="107"/>
    </location>
</feature>
<dbReference type="Proteomes" id="UP000221165">
    <property type="component" value="Unassembled WGS sequence"/>
</dbReference>
<protein>
    <submittedName>
        <fullName evidence="2">Uncharacterized protein</fullName>
    </submittedName>
</protein>
<sequence length="178" mass="19069">MVYGVIVFSAEGSSPLFSTFFTPEGNDEHMQKRQQGVIRKVVEDRLFQVQCSRDVLLASRSPDINSPIDDPLSSTTGLGGGGASQSLRSSSSSASLAFSSPSSFSSFNDIPRRKQRPNRDRKRINQERKAGEGRSASSAPGVDPHTPEFKSHANGISSSMEIAQGMAGGGVYTPGDDW</sequence>
<name>A0A2C6KF84_9APIC</name>
<reference evidence="2 3" key="1">
    <citation type="journal article" date="2017" name="Int. J. Parasitol.">
        <title>The genome of the protozoan parasite Cystoisospora suis and a reverse vaccinology approach to identify vaccine candidates.</title>
        <authorList>
            <person name="Palmieri N."/>
            <person name="Shrestha A."/>
            <person name="Ruttkowski B."/>
            <person name="Beck T."/>
            <person name="Vogl C."/>
            <person name="Tomley F."/>
            <person name="Blake D.P."/>
            <person name="Joachim A."/>
        </authorList>
    </citation>
    <scope>NUCLEOTIDE SEQUENCE [LARGE SCALE GENOMIC DNA]</scope>
    <source>
        <strain evidence="2 3">Wien I</strain>
    </source>
</reference>
<evidence type="ECO:0000313" key="3">
    <source>
        <dbReference type="Proteomes" id="UP000221165"/>
    </source>
</evidence>
<evidence type="ECO:0000313" key="2">
    <source>
        <dbReference type="EMBL" id="PHJ16207.1"/>
    </source>
</evidence>
<gene>
    <name evidence="2" type="ORF">CSUI_009981</name>
</gene>
<dbReference type="OrthoDB" id="332930at2759"/>
<dbReference type="RefSeq" id="XP_067917937.1">
    <property type="nucleotide sequence ID" value="XM_068070088.1"/>
</dbReference>
<dbReference type="VEuPathDB" id="ToxoDB:CSUI_009981"/>
<feature type="compositionally biased region" description="Basic residues" evidence="1">
    <location>
        <begin position="113"/>
        <end position="122"/>
    </location>
</feature>
<comment type="caution">
    <text evidence="2">The sequence shown here is derived from an EMBL/GenBank/DDBJ whole genome shotgun (WGS) entry which is preliminary data.</text>
</comment>
<dbReference type="GeneID" id="94433299"/>
<feature type="compositionally biased region" description="Basic and acidic residues" evidence="1">
    <location>
        <begin position="123"/>
        <end position="132"/>
    </location>
</feature>
<feature type="region of interest" description="Disordered" evidence="1">
    <location>
        <begin position="60"/>
        <end position="178"/>
    </location>
</feature>
<dbReference type="AlphaFoldDB" id="A0A2C6KF84"/>
<proteinExistence type="predicted"/>
<keyword evidence="3" id="KW-1185">Reference proteome</keyword>